<evidence type="ECO:0000256" key="3">
    <source>
        <dbReference type="ARBA" id="ARBA00023002"/>
    </source>
</evidence>
<dbReference type="InterPro" id="IPR017941">
    <property type="entry name" value="Rieske_2Fe-2S"/>
</dbReference>
<gene>
    <name evidence="7" type="ORF">OH818_23410</name>
</gene>
<sequence>MKASLGLIGRHCPHRGADLCFGRREDNGLRCPFHGWLFDRTGQCMEQPAEPVDSKMFMAIKLPSYPVIEKEGVILAYLGSGDPPDPSVVVIDEAPAPPRA</sequence>
<evidence type="ECO:0000256" key="4">
    <source>
        <dbReference type="ARBA" id="ARBA00023004"/>
    </source>
</evidence>
<accession>A0ABY7BXX5</accession>
<dbReference type="Pfam" id="PF00355">
    <property type="entry name" value="Rieske"/>
    <property type="match status" value="1"/>
</dbReference>
<evidence type="ECO:0000313" key="8">
    <source>
        <dbReference type="Proteomes" id="UP001164020"/>
    </source>
</evidence>
<dbReference type="PROSITE" id="PS51296">
    <property type="entry name" value="RIESKE"/>
    <property type="match status" value="1"/>
</dbReference>
<reference evidence="7" key="1">
    <citation type="submission" date="2022-12" db="EMBL/GenBank/DDBJ databases">
        <title>Jiella pelagia sp. nov., isolated from phosphonate enriched culture of Northwest Pacific surface seawater.</title>
        <authorList>
            <person name="Shin D.Y."/>
            <person name="Hwang C.Y."/>
        </authorList>
    </citation>
    <scope>NUCLEOTIDE SEQUENCE</scope>
    <source>
        <strain evidence="7">HL-NP1</strain>
    </source>
</reference>
<keyword evidence="1" id="KW-0001">2Fe-2S</keyword>
<organism evidence="7 8">
    <name type="scientific">Jiella pelagia</name>
    <dbReference type="NCBI Taxonomy" id="2986949"/>
    <lineage>
        <taxon>Bacteria</taxon>
        <taxon>Pseudomonadati</taxon>
        <taxon>Pseudomonadota</taxon>
        <taxon>Alphaproteobacteria</taxon>
        <taxon>Hyphomicrobiales</taxon>
        <taxon>Aurantimonadaceae</taxon>
        <taxon>Jiella</taxon>
    </lineage>
</organism>
<dbReference type="Proteomes" id="UP001164020">
    <property type="component" value="Chromosome"/>
</dbReference>
<name>A0ABY7BXX5_9HYPH</name>
<feature type="domain" description="Rieske" evidence="6">
    <location>
        <begin position="1"/>
        <end position="76"/>
    </location>
</feature>
<evidence type="ECO:0000256" key="2">
    <source>
        <dbReference type="ARBA" id="ARBA00022723"/>
    </source>
</evidence>
<keyword evidence="5" id="KW-0411">Iron-sulfur</keyword>
<dbReference type="SUPFAM" id="SSF50022">
    <property type="entry name" value="ISP domain"/>
    <property type="match status" value="1"/>
</dbReference>
<keyword evidence="3" id="KW-0560">Oxidoreductase</keyword>
<dbReference type="InterPro" id="IPR036922">
    <property type="entry name" value="Rieske_2Fe-2S_sf"/>
</dbReference>
<dbReference type="Gene3D" id="2.102.10.10">
    <property type="entry name" value="Rieske [2Fe-2S] iron-sulphur domain"/>
    <property type="match status" value="1"/>
</dbReference>
<dbReference type="PANTHER" id="PTHR21266:SF59">
    <property type="entry name" value="BLR4922 PROTEIN"/>
    <property type="match status" value="1"/>
</dbReference>
<dbReference type="PANTHER" id="PTHR21266">
    <property type="entry name" value="IRON-SULFUR DOMAIN CONTAINING PROTEIN"/>
    <property type="match status" value="1"/>
</dbReference>
<evidence type="ECO:0000256" key="1">
    <source>
        <dbReference type="ARBA" id="ARBA00022714"/>
    </source>
</evidence>
<protein>
    <submittedName>
        <fullName evidence="7">Rieske 2Fe-2S domain-containing protein</fullName>
    </submittedName>
</protein>
<proteinExistence type="predicted"/>
<dbReference type="InterPro" id="IPR050584">
    <property type="entry name" value="Cholesterol_7-desaturase"/>
</dbReference>
<evidence type="ECO:0000259" key="6">
    <source>
        <dbReference type="PROSITE" id="PS51296"/>
    </source>
</evidence>
<dbReference type="RefSeq" id="WP_268880741.1">
    <property type="nucleotide sequence ID" value="NZ_CP114029.1"/>
</dbReference>
<evidence type="ECO:0000256" key="5">
    <source>
        <dbReference type="ARBA" id="ARBA00023014"/>
    </source>
</evidence>
<evidence type="ECO:0000313" key="7">
    <source>
        <dbReference type="EMBL" id="WAP68267.1"/>
    </source>
</evidence>
<keyword evidence="8" id="KW-1185">Reference proteome</keyword>
<dbReference type="EMBL" id="CP114029">
    <property type="protein sequence ID" value="WAP68267.1"/>
    <property type="molecule type" value="Genomic_DNA"/>
</dbReference>
<keyword evidence="2" id="KW-0479">Metal-binding</keyword>
<keyword evidence="4" id="KW-0408">Iron</keyword>